<dbReference type="eggNOG" id="ENOG5030XDP">
    <property type="taxonomic scope" value="Bacteria"/>
</dbReference>
<dbReference type="NCBIfam" id="NF047331">
    <property type="entry name" value="phage_HTJ"/>
    <property type="match status" value="1"/>
</dbReference>
<dbReference type="EMBL" id="CP002279">
    <property type="protein sequence ID" value="AEH88185.1"/>
    <property type="molecule type" value="Genomic_DNA"/>
</dbReference>
<gene>
    <name evidence="1" type="ordered locus">Mesop_3744</name>
</gene>
<dbReference type="RefSeq" id="WP_013894869.1">
    <property type="nucleotide sequence ID" value="NC_015675.1"/>
</dbReference>
<sequence length="73" mass="8108">MSIATSELQAMLDTLRRARSSGVLMIRHGDERVDYKSDADMQAAENALEKQIALANGTSRPRLRRAYQSSKGL</sequence>
<name>F7XZX1_MESOW</name>
<dbReference type="KEGG" id="mop:Mesop_3744"/>
<dbReference type="AlphaFoldDB" id="F7XZX1"/>
<organism evidence="1 2">
    <name type="scientific">Mesorhizobium opportunistum (strain LMG 24607 / HAMBI 3007 / WSM2075)</name>
    <dbReference type="NCBI Taxonomy" id="536019"/>
    <lineage>
        <taxon>Bacteria</taxon>
        <taxon>Pseudomonadati</taxon>
        <taxon>Pseudomonadota</taxon>
        <taxon>Alphaproteobacteria</taxon>
        <taxon>Hyphomicrobiales</taxon>
        <taxon>Phyllobacteriaceae</taxon>
        <taxon>Mesorhizobium</taxon>
    </lineage>
</organism>
<evidence type="ECO:0000313" key="2">
    <source>
        <dbReference type="Proteomes" id="UP000001623"/>
    </source>
</evidence>
<dbReference type="Proteomes" id="UP000001623">
    <property type="component" value="Chromosome"/>
</dbReference>
<proteinExistence type="predicted"/>
<evidence type="ECO:0000313" key="1">
    <source>
        <dbReference type="EMBL" id="AEH88185.1"/>
    </source>
</evidence>
<reference evidence="1 2" key="1">
    <citation type="submission" date="2010-10" db="EMBL/GenBank/DDBJ databases">
        <title>Complete sequence of Mesorhizobium opportunistum WSM2075.</title>
        <authorList>
            <consortium name="US DOE Joint Genome Institute"/>
            <person name="Lucas S."/>
            <person name="Copeland A."/>
            <person name="Lapidus A."/>
            <person name="Cheng J.-F."/>
            <person name="Bruce D."/>
            <person name="Goodwin L."/>
            <person name="Pitluck S."/>
            <person name="Chertkov O."/>
            <person name="Misra M."/>
            <person name="Detter J.C."/>
            <person name="Han C."/>
            <person name="Tapia R."/>
            <person name="Land M."/>
            <person name="Hauser L."/>
            <person name="Kyrpides N."/>
            <person name="Ovchinnikova G."/>
            <person name="Mavrommatis K.M."/>
            <person name="Tiwari R.P."/>
            <person name="Howieson J.G."/>
            <person name="O'Hara G.W."/>
            <person name="Nandasena K.G."/>
            <person name="Woyke T."/>
        </authorList>
    </citation>
    <scope>NUCLEOTIDE SEQUENCE [LARGE SCALE GENOMIC DNA]</scope>
    <source>
        <strain evidence="2">LMG 24607 / HAMBI 3007 / WSM2075</strain>
    </source>
</reference>
<dbReference type="HOGENOM" id="CLU_198253_2_1_5"/>
<accession>F7XZX1</accession>
<dbReference type="STRING" id="536019.Mesop_3744"/>
<protein>
    <submittedName>
        <fullName evidence="1">Uncharacterized protein</fullName>
    </submittedName>
</protein>